<proteinExistence type="predicted"/>
<name>A0A8S1JZ69_PARPR</name>
<evidence type="ECO:0000313" key="2">
    <source>
        <dbReference type="Proteomes" id="UP000688137"/>
    </source>
</evidence>
<dbReference type="Proteomes" id="UP000688137">
    <property type="component" value="Unassembled WGS sequence"/>
</dbReference>
<dbReference type="OMA" id="SQNINHQ"/>
<reference evidence="1" key="1">
    <citation type="submission" date="2021-01" db="EMBL/GenBank/DDBJ databases">
        <authorList>
            <consortium name="Genoscope - CEA"/>
            <person name="William W."/>
        </authorList>
    </citation>
    <scope>NUCLEOTIDE SEQUENCE</scope>
</reference>
<dbReference type="AlphaFoldDB" id="A0A8S1JZ69"/>
<dbReference type="EMBL" id="CAJJDM010000008">
    <property type="protein sequence ID" value="CAD8046649.1"/>
    <property type="molecule type" value="Genomic_DNA"/>
</dbReference>
<sequence>MSNEYESKILFAIYRLFKSEQINEDQRGELKDLLITKNNQIMNLIEPYEETLLTIFDNNSDITSQCSQKSYKHLRPSKLDIRPTYRKSLQDISQNINHQSLSTMFKKKKFIN</sequence>
<evidence type="ECO:0000313" key="1">
    <source>
        <dbReference type="EMBL" id="CAD8046649.1"/>
    </source>
</evidence>
<organism evidence="1 2">
    <name type="scientific">Paramecium primaurelia</name>
    <dbReference type="NCBI Taxonomy" id="5886"/>
    <lineage>
        <taxon>Eukaryota</taxon>
        <taxon>Sar</taxon>
        <taxon>Alveolata</taxon>
        <taxon>Ciliophora</taxon>
        <taxon>Intramacronucleata</taxon>
        <taxon>Oligohymenophorea</taxon>
        <taxon>Peniculida</taxon>
        <taxon>Parameciidae</taxon>
        <taxon>Paramecium</taxon>
    </lineage>
</organism>
<accession>A0A8S1JZ69</accession>
<comment type="caution">
    <text evidence="1">The sequence shown here is derived from an EMBL/GenBank/DDBJ whole genome shotgun (WGS) entry which is preliminary data.</text>
</comment>
<keyword evidence="2" id="KW-1185">Reference proteome</keyword>
<gene>
    <name evidence="1" type="ORF">PPRIM_AZ9-3.1.T0110028</name>
</gene>
<protein>
    <submittedName>
        <fullName evidence="1">Uncharacterized protein</fullName>
    </submittedName>
</protein>